<evidence type="ECO:0000256" key="1">
    <source>
        <dbReference type="ARBA" id="ARBA00022603"/>
    </source>
</evidence>
<evidence type="ECO:0000256" key="3">
    <source>
        <dbReference type="ARBA" id="ARBA00022723"/>
    </source>
</evidence>
<dbReference type="PANTHER" id="PTHR46015">
    <property type="entry name" value="ZGC:172121"/>
    <property type="match status" value="1"/>
</dbReference>
<dbReference type="InterPro" id="IPR051486">
    <property type="entry name" value="Hcy_S-methyltransferase"/>
</dbReference>
<dbReference type="PROSITE" id="PS50970">
    <property type="entry name" value="HCY"/>
    <property type="match status" value="1"/>
</dbReference>
<dbReference type="Gene3D" id="3.20.20.330">
    <property type="entry name" value="Homocysteine-binding-like domain"/>
    <property type="match status" value="1"/>
</dbReference>
<evidence type="ECO:0000256" key="4">
    <source>
        <dbReference type="ARBA" id="ARBA00022833"/>
    </source>
</evidence>
<keyword evidence="3 5" id="KW-0479">Metal-binding</keyword>
<dbReference type="InterPro" id="IPR036589">
    <property type="entry name" value="HCY_dom_sf"/>
</dbReference>
<organism evidence="8 9">
    <name type="scientific">Baudoinia panamericana (strain UAMH 10762)</name>
    <name type="common">Angels' share fungus</name>
    <name type="synonym">Baudoinia compniacensis (strain UAMH 10762)</name>
    <dbReference type="NCBI Taxonomy" id="717646"/>
    <lineage>
        <taxon>Eukaryota</taxon>
        <taxon>Fungi</taxon>
        <taxon>Dikarya</taxon>
        <taxon>Ascomycota</taxon>
        <taxon>Pezizomycotina</taxon>
        <taxon>Dothideomycetes</taxon>
        <taxon>Dothideomycetidae</taxon>
        <taxon>Mycosphaerellales</taxon>
        <taxon>Teratosphaeriaceae</taxon>
        <taxon>Baudoinia</taxon>
    </lineage>
</organism>
<dbReference type="InterPro" id="IPR017226">
    <property type="entry name" value="BHMT-like"/>
</dbReference>
<dbReference type="GO" id="GO:0033528">
    <property type="term" value="P:S-methylmethionine cycle"/>
    <property type="evidence" value="ECO:0007669"/>
    <property type="project" value="TreeGrafter"/>
</dbReference>
<proteinExistence type="predicted"/>
<dbReference type="PANTHER" id="PTHR46015:SF1">
    <property type="entry name" value="HOMOCYSTEINE S-METHYLTRANSFERASE-LIKE ISOFORM 1"/>
    <property type="match status" value="1"/>
</dbReference>
<dbReference type="NCBIfam" id="NF007020">
    <property type="entry name" value="PRK09485.1"/>
    <property type="match status" value="1"/>
</dbReference>
<dbReference type="EMBL" id="KB445550">
    <property type="protein sequence ID" value="EMD01074.1"/>
    <property type="molecule type" value="Genomic_DNA"/>
</dbReference>
<dbReference type="OMA" id="TECYEAQ"/>
<dbReference type="GeneID" id="19115855"/>
<dbReference type="InterPro" id="IPR003726">
    <property type="entry name" value="HCY_dom"/>
</dbReference>
<gene>
    <name evidence="8" type="ORF">BAUCODRAFT_60756</name>
</gene>
<dbReference type="GO" id="GO:0032259">
    <property type="term" value="P:methylation"/>
    <property type="evidence" value="ECO:0007669"/>
    <property type="project" value="UniProtKB-KW"/>
</dbReference>
<sequence length="318" mass="34845">MLTPADFRALLRRRGTLIIDGALATELEARGHDLNHPLWSGKLLRDDPDSIEQIHHDYYLAGADIAITASYQASTQGLSDHFGLKEDESIELIKRSVRLAQRARCQAYRTGSIAEDRKLLIAGSVGPYGAYLANGSEYRGDYQRSVEEFQIFHRPRIRALIDAGVDLLALETMPSSPEIEALVSLLNIEFADATAWVSCTLSNAKHLSDGSPTEAVLKLAFESEQVVAFGFNCYSSPDDALTRSISRQGPPVVLLCYANSGESWDAEQKTWRGGDASVKQGLSEEVCMWKAHGVRLMGGCCRTTPRDITVITQAIKGG</sequence>
<evidence type="ECO:0000256" key="2">
    <source>
        <dbReference type="ARBA" id="ARBA00022679"/>
    </source>
</evidence>
<keyword evidence="9" id="KW-1185">Reference proteome</keyword>
<keyword evidence="4 5" id="KW-0862">Zinc</keyword>
<keyword evidence="1 6" id="KW-0489">Methyltransferase</keyword>
<evidence type="ECO:0000259" key="7">
    <source>
        <dbReference type="PROSITE" id="PS50970"/>
    </source>
</evidence>
<evidence type="ECO:0000256" key="5">
    <source>
        <dbReference type="PIRSR" id="PIRSR037505-2"/>
    </source>
</evidence>
<dbReference type="KEGG" id="bcom:BAUCODRAFT_60756"/>
<dbReference type="GO" id="GO:0008270">
    <property type="term" value="F:zinc ion binding"/>
    <property type="evidence" value="ECO:0007669"/>
    <property type="project" value="InterPro"/>
</dbReference>
<feature type="binding site" evidence="5 6">
    <location>
        <position position="233"/>
    </location>
    <ligand>
        <name>Zn(2+)</name>
        <dbReference type="ChEBI" id="CHEBI:29105"/>
    </ligand>
</feature>
<feature type="domain" description="Hcy-binding" evidence="7">
    <location>
        <begin position="5"/>
        <end position="315"/>
    </location>
</feature>
<dbReference type="SUPFAM" id="SSF82282">
    <property type="entry name" value="Homocysteine S-methyltransferase"/>
    <property type="match status" value="1"/>
</dbReference>
<feature type="binding site" evidence="6">
    <location>
        <position position="300"/>
    </location>
    <ligand>
        <name>Zn(2+)</name>
        <dbReference type="ChEBI" id="CHEBI:29105"/>
    </ligand>
</feature>
<reference evidence="8 9" key="1">
    <citation type="journal article" date="2012" name="PLoS Pathog.">
        <title>Diverse lifestyles and strategies of plant pathogenesis encoded in the genomes of eighteen Dothideomycetes fungi.</title>
        <authorList>
            <person name="Ohm R.A."/>
            <person name="Feau N."/>
            <person name="Henrissat B."/>
            <person name="Schoch C.L."/>
            <person name="Horwitz B.A."/>
            <person name="Barry K.W."/>
            <person name="Condon B.J."/>
            <person name="Copeland A.C."/>
            <person name="Dhillon B."/>
            <person name="Glaser F."/>
            <person name="Hesse C.N."/>
            <person name="Kosti I."/>
            <person name="LaButti K."/>
            <person name="Lindquist E.A."/>
            <person name="Lucas S."/>
            <person name="Salamov A.A."/>
            <person name="Bradshaw R.E."/>
            <person name="Ciuffetti L."/>
            <person name="Hamelin R.C."/>
            <person name="Kema G.H.J."/>
            <person name="Lawrence C."/>
            <person name="Scott J.A."/>
            <person name="Spatafora J.W."/>
            <person name="Turgeon B.G."/>
            <person name="de Wit P.J.G.M."/>
            <person name="Zhong S."/>
            <person name="Goodwin S.B."/>
            <person name="Grigoriev I.V."/>
        </authorList>
    </citation>
    <scope>NUCLEOTIDE SEQUENCE [LARGE SCALE GENOMIC DNA]</scope>
    <source>
        <strain evidence="8 9">UAMH 10762</strain>
    </source>
</reference>
<evidence type="ECO:0000256" key="6">
    <source>
        <dbReference type="PROSITE-ProRule" id="PRU00333"/>
    </source>
</evidence>
<dbReference type="Pfam" id="PF02574">
    <property type="entry name" value="S-methyl_trans"/>
    <property type="match status" value="1"/>
</dbReference>
<feature type="binding site" evidence="6">
    <location>
        <position position="301"/>
    </location>
    <ligand>
        <name>Zn(2+)</name>
        <dbReference type="ChEBI" id="CHEBI:29105"/>
    </ligand>
</feature>
<protein>
    <recommendedName>
        <fullName evidence="7">Hcy-binding domain-containing protein</fullName>
    </recommendedName>
</protein>
<dbReference type="RefSeq" id="XP_007672258.1">
    <property type="nucleotide sequence ID" value="XM_007674068.1"/>
</dbReference>
<dbReference type="HOGENOM" id="CLU_004914_3_2_1"/>
<accession>M2NA36</accession>
<dbReference type="STRING" id="717646.M2NA36"/>
<name>M2NA36_BAUPA</name>
<dbReference type="OrthoDB" id="261426at2759"/>
<evidence type="ECO:0000313" key="9">
    <source>
        <dbReference type="Proteomes" id="UP000011761"/>
    </source>
</evidence>
<dbReference type="Proteomes" id="UP000011761">
    <property type="component" value="Unassembled WGS sequence"/>
</dbReference>
<dbReference type="GO" id="GO:0009086">
    <property type="term" value="P:methionine biosynthetic process"/>
    <property type="evidence" value="ECO:0007669"/>
    <property type="project" value="InterPro"/>
</dbReference>
<evidence type="ECO:0000313" key="8">
    <source>
        <dbReference type="EMBL" id="EMD01074.1"/>
    </source>
</evidence>
<dbReference type="FunFam" id="3.20.20.330:FF:000002">
    <property type="entry name" value="Homocysteine S-methyltransferase"/>
    <property type="match status" value="1"/>
</dbReference>
<dbReference type="AlphaFoldDB" id="M2NA36"/>
<keyword evidence="2 6" id="KW-0808">Transferase</keyword>
<comment type="cofactor">
    <cofactor evidence="5">
        <name>Zn(2+)</name>
        <dbReference type="ChEBI" id="CHEBI:29105"/>
    </cofactor>
    <text evidence="5">Binds 1 zinc ion per subunit.</text>
</comment>
<dbReference type="PIRSF" id="PIRSF037505">
    <property type="entry name" value="Betaine_HMT"/>
    <property type="match status" value="1"/>
</dbReference>
<dbReference type="GO" id="GO:0008898">
    <property type="term" value="F:S-adenosylmethionine-homocysteine S-methyltransferase activity"/>
    <property type="evidence" value="ECO:0007669"/>
    <property type="project" value="TreeGrafter"/>
</dbReference>
<dbReference type="eggNOG" id="KOG1579">
    <property type="taxonomic scope" value="Eukaryota"/>
</dbReference>